<name>A0A0V0YPQ4_TRIBR</name>
<dbReference type="AlphaFoldDB" id="A0A0V0YPQ4"/>
<dbReference type="Proteomes" id="UP000054653">
    <property type="component" value="Unassembled WGS sequence"/>
</dbReference>
<proteinExistence type="predicted"/>
<protein>
    <submittedName>
        <fullName evidence="1">Uncharacterized protein</fullName>
    </submittedName>
</protein>
<comment type="caution">
    <text evidence="1">The sequence shown here is derived from an EMBL/GenBank/DDBJ whole genome shotgun (WGS) entry which is preliminary data.</text>
</comment>
<organism evidence="1 2">
    <name type="scientific">Trichinella britovi</name>
    <name type="common">Parasitic roundworm</name>
    <dbReference type="NCBI Taxonomy" id="45882"/>
    <lineage>
        <taxon>Eukaryota</taxon>
        <taxon>Metazoa</taxon>
        <taxon>Ecdysozoa</taxon>
        <taxon>Nematoda</taxon>
        <taxon>Enoplea</taxon>
        <taxon>Dorylaimia</taxon>
        <taxon>Trichinellida</taxon>
        <taxon>Trichinellidae</taxon>
        <taxon>Trichinella</taxon>
    </lineage>
</organism>
<dbReference type="EMBL" id="JYDI01007941">
    <property type="protein sequence ID" value="KRY02104.1"/>
    <property type="molecule type" value="Genomic_DNA"/>
</dbReference>
<accession>A0A0V0YPQ4</accession>
<keyword evidence="2" id="KW-1185">Reference proteome</keyword>
<feature type="non-terminal residue" evidence="1">
    <location>
        <position position="1"/>
    </location>
</feature>
<feature type="non-terminal residue" evidence="1">
    <location>
        <position position="34"/>
    </location>
</feature>
<evidence type="ECO:0000313" key="2">
    <source>
        <dbReference type="Proteomes" id="UP000054653"/>
    </source>
</evidence>
<evidence type="ECO:0000313" key="1">
    <source>
        <dbReference type="EMBL" id="KRY02104.1"/>
    </source>
</evidence>
<gene>
    <name evidence="1" type="ORF">T03_10487</name>
</gene>
<reference evidence="1 2" key="1">
    <citation type="submission" date="2015-01" db="EMBL/GenBank/DDBJ databases">
        <title>Evolution of Trichinella species and genotypes.</title>
        <authorList>
            <person name="Korhonen P.K."/>
            <person name="Edoardo P."/>
            <person name="Giuseppe L.R."/>
            <person name="Gasser R.B."/>
        </authorList>
    </citation>
    <scope>NUCLEOTIDE SEQUENCE [LARGE SCALE GENOMIC DNA]</scope>
    <source>
        <strain evidence="1">ISS120</strain>
    </source>
</reference>
<sequence length="34" mass="3793">LRMHSPRIPIPTAAMTEMIVDPFLDALCATPVQR</sequence>